<keyword evidence="5" id="KW-0449">Lipoprotein</keyword>
<keyword evidence="1 6" id="KW-0732">Signal</keyword>
<evidence type="ECO:0000256" key="1">
    <source>
        <dbReference type="ARBA" id="ARBA00022729"/>
    </source>
</evidence>
<dbReference type="GO" id="GO:0043165">
    <property type="term" value="P:Gram-negative-bacterium-type cell outer membrane assembly"/>
    <property type="evidence" value="ECO:0007669"/>
    <property type="project" value="UniProtKB-UniRule"/>
</dbReference>
<keyword evidence="9" id="KW-1185">Reference proteome</keyword>
<dbReference type="GO" id="GO:0051205">
    <property type="term" value="P:protein insertion into membrane"/>
    <property type="evidence" value="ECO:0007669"/>
    <property type="project" value="UniProtKB-UniRule"/>
</dbReference>
<dbReference type="AlphaFoldDB" id="A0AAW9R9C2"/>
<evidence type="ECO:0000256" key="2">
    <source>
        <dbReference type="ARBA" id="ARBA00023136"/>
    </source>
</evidence>
<gene>
    <name evidence="6" type="primary">bamD</name>
    <name evidence="8" type="ORF">V3330_18485</name>
</gene>
<dbReference type="CDD" id="cd15830">
    <property type="entry name" value="BamD"/>
    <property type="match status" value="1"/>
</dbReference>
<organism evidence="8 9">
    <name type="scientific">Elongatibacter sediminis</name>
    <dbReference type="NCBI Taxonomy" id="3119006"/>
    <lineage>
        <taxon>Bacteria</taxon>
        <taxon>Pseudomonadati</taxon>
        <taxon>Pseudomonadota</taxon>
        <taxon>Gammaproteobacteria</taxon>
        <taxon>Chromatiales</taxon>
        <taxon>Wenzhouxiangellaceae</taxon>
        <taxon>Elongatibacter</taxon>
    </lineage>
</organism>
<comment type="caution">
    <text evidence="8">The sequence shown here is derived from an EMBL/GenBank/DDBJ whole genome shotgun (WGS) entry which is preliminary data.</text>
</comment>
<dbReference type="EMBL" id="JAZHOG010000016">
    <property type="protein sequence ID" value="MEJ8569622.1"/>
    <property type="molecule type" value="Genomic_DNA"/>
</dbReference>
<dbReference type="PANTHER" id="PTHR37423:SF1">
    <property type="entry name" value="OUTER MEMBRANE PROTEIN ASSEMBLY FACTOR BAMD"/>
    <property type="match status" value="1"/>
</dbReference>
<comment type="subunit">
    <text evidence="6">Part of the Bam complex.</text>
</comment>
<feature type="domain" description="Outer membrane lipoprotein BamD-like" evidence="7">
    <location>
        <begin position="51"/>
        <end position="252"/>
    </location>
</feature>
<accession>A0AAW9R9C2</accession>
<keyword evidence="4 6" id="KW-0998">Cell outer membrane</keyword>
<dbReference type="Proteomes" id="UP001359886">
    <property type="component" value="Unassembled WGS sequence"/>
</dbReference>
<dbReference type="Gene3D" id="1.25.40.10">
    <property type="entry name" value="Tetratricopeptide repeat domain"/>
    <property type="match status" value="1"/>
</dbReference>
<evidence type="ECO:0000259" key="7">
    <source>
        <dbReference type="Pfam" id="PF13525"/>
    </source>
</evidence>
<keyword evidence="2 6" id="KW-0472">Membrane</keyword>
<comment type="function">
    <text evidence="6">Part of the outer membrane protein assembly complex, which is involved in assembly and insertion of beta-barrel proteins into the outer membrane.</text>
</comment>
<dbReference type="PANTHER" id="PTHR37423">
    <property type="entry name" value="SOLUBLE LYTIC MUREIN TRANSGLYCOSYLASE-RELATED"/>
    <property type="match status" value="1"/>
</dbReference>
<sequence length="286" mass="33637">MALRSSTHAMQPEFLNHRSARVIRLLAFTLLALMLAMATGCRKDRDRMDDRGASELYADAKQYLDNKSWDRAIQTYKYLQTRYPFGRYTEQSMLDLSYAYFKAREPQGALSTLNRFIRTYPTHPNVDYAYYLKGLVNYEENLGFLERLMPERVRDRDQSAARDAFMDFNELLRRFPDSRYVADARQRMVYLRNNLAAYEVDVADYYMRRQAYVAAANRARYALENYPNTPESAEALVVLHQAYTELDLPELAAGAMSVLELNYPDNYYVQGRKKKKSWAERLWPFD</sequence>
<evidence type="ECO:0000313" key="8">
    <source>
        <dbReference type="EMBL" id="MEJ8569622.1"/>
    </source>
</evidence>
<dbReference type="InterPro" id="IPR017689">
    <property type="entry name" value="BamD"/>
</dbReference>
<dbReference type="SUPFAM" id="SSF48452">
    <property type="entry name" value="TPR-like"/>
    <property type="match status" value="1"/>
</dbReference>
<evidence type="ECO:0000256" key="4">
    <source>
        <dbReference type="ARBA" id="ARBA00023237"/>
    </source>
</evidence>
<protein>
    <recommendedName>
        <fullName evidence="6">Outer membrane protein assembly factor BamD</fullName>
    </recommendedName>
</protein>
<dbReference type="RefSeq" id="WP_354696947.1">
    <property type="nucleotide sequence ID" value="NZ_JAZHOG010000016.1"/>
</dbReference>
<name>A0AAW9R9C2_9GAMM</name>
<proteinExistence type="inferred from homology"/>
<dbReference type="InterPro" id="IPR011990">
    <property type="entry name" value="TPR-like_helical_dom_sf"/>
</dbReference>
<comment type="subcellular location">
    <subcellularLocation>
        <location evidence="6">Cell outer membrane</location>
    </subcellularLocation>
</comment>
<dbReference type="HAMAP" id="MF_00922">
    <property type="entry name" value="OM_assembly_BamD"/>
    <property type="match status" value="1"/>
</dbReference>
<evidence type="ECO:0000256" key="5">
    <source>
        <dbReference type="ARBA" id="ARBA00023288"/>
    </source>
</evidence>
<keyword evidence="3" id="KW-0564">Palmitate</keyword>
<dbReference type="InterPro" id="IPR039565">
    <property type="entry name" value="BamD-like"/>
</dbReference>
<reference evidence="8 9" key="1">
    <citation type="submission" date="2024-02" db="EMBL/GenBank/DDBJ databases">
        <title>A novel Wenzhouxiangellaceae bacterium, isolated from coastal sediments.</title>
        <authorList>
            <person name="Du Z.-J."/>
            <person name="Ye Y.-Q."/>
            <person name="Zhang X.-Y."/>
        </authorList>
    </citation>
    <scope>NUCLEOTIDE SEQUENCE [LARGE SCALE GENOMIC DNA]</scope>
    <source>
        <strain evidence="8 9">CH-27</strain>
    </source>
</reference>
<dbReference type="GO" id="GO:1990063">
    <property type="term" value="C:Bam protein complex"/>
    <property type="evidence" value="ECO:0007669"/>
    <property type="project" value="TreeGrafter"/>
</dbReference>
<dbReference type="Pfam" id="PF13525">
    <property type="entry name" value="YfiO"/>
    <property type="match status" value="1"/>
</dbReference>
<evidence type="ECO:0000256" key="6">
    <source>
        <dbReference type="HAMAP-Rule" id="MF_00922"/>
    </source>
</evidence>
<dbReference type="NCBIfam" id="TIGR03302">
    <property type="entry name" value="OM_YfiO"/>
    <property type="match status" value="1"/>
</dbReference>
<evidence type="ECO:0000313" key="9">
    <source>
        <dbReference type="Proteomes" id="UP001359886"/>
    </source>
</evidence>
<comment type="similarity">
    <text evidence="6">Belongs to the BamD family.</text>
</comment>
<evidence type="ECO:0000256" key="3">
    <source>
        <dbReference type="ARBA" id="ARBA00023139"/>
    </source>
</evidence>